<accession>A0A0B0PHC7</accession>
<dbReference type="Proteomes" id="UP000032142">
    <property type="component" value="Unassembled WGS sequence"/>
</dbReference>
<dbReference type="EMBL" id="KN434148">
    <property type="protein sequence ID" value="KHG25878.1"/>
    <property type="molecule type" value="Genomic_DNA"/>
</dbReference>
<gene>
    <name evidence="1" type="ORF">F383_05286</name>
</gene>
<proteinExistence type="predicted"/>
<evidence type="ECO:0000313" key="2">
    <source>
        <dbReference type="Proteomes" id="UP000032142"/>
    </source>
</evidence>
<organism evidence="1 2">
    <name type="scientific">Gossypium arboreum</name>
    <name type="common">Tree cotton</name>
    <name type="synonym">Gossypium nanking</name>
    <dbReference type="NCBI Taxonomy" id="29729"/>
    <lineage>
        <taxon>Eukaryota</taxon>
        <taxon>Viridiplantae</taxon>
        <taxon>Streptophyta</taxon>
        <taxon>Embryophyta</taxon>
        <taxon>Tracheophyta</taxon>
        <taxon>Spermatophyta</taxon>
        <taxon>Magnoliopsida</taxon>
        <taxon>eudicotyledons</taxon>
        <taxon>Gunneridae</taxon>
        <taxon>Pentapetalae</taxon>
        <taxon>rosids</taxon>
        <taxon>malvids</taxon>
        <taxon>Malvales</taxon>
        <taxon>Malvaceae</taxon>
        <taxon>Malvoideae</taxon>
        <taxon>Gossypium</taxon>
    </lineage>
</organism>
<reference evidence="2" key="1">
    <citation type="submission" date="2014-09" db="EMBL/GenBank/DDBJ databases">
        <authorList>
            <person name="Mudge J."/>
            <person name="Ramaraj T."/>
            <person name="Lindquist I.E."/>
            <person name="Bharti A.K."/>
            <person name="Sundararajan A."/>
            <person name="Cameron C.T."/>
            <person name="Woodward J.E."/>
            <person name="May G.D."/>
            <person name="Brubaker C."/>
            <person name="Broadhvest J."/>
            <person name="Wilkins T.A."/>
        </authorList>
    </citation>
    <scope>NUCLEOTIDE SEQUENCE</scope>
    <source>
        <strain evidence="2">cv. AKA8401</strain>
    </source>
</reference>
<name>A0A0B0PHC7_GOSAR</name>
<sequence>MCMYIPWKLKKAVGEHDNNSGLAFFSGLS</sequence>
<keyword evidence="2" id="KW-1185">Reference proteome</keyword>
<protein>
    <submittedName>
        <fullName evidence="1">Uncharacterized protein</fullName>
    </submittedName>
</protein>
<dbReference type="AlphaFoldDB" id="A0A0B0PHC7"/>
<evidence type="ECO:0000313" key="1">
    <source>
        <dbReference type="EMBL" id="KHG25878.1"/>
    </source>
</evidence>